<comment type="caution">
    <text evidence="2">The sequence shown here is derived from an EMBL/GenBank/DDBJ whole genome shotgun (WGS) entry which is preliminary data.</text>
</comment>
<reference evidence="2" key="1">
    <citation type="journal article" date="2018" name="Genome Biol.">
        <title>SKESA: strategic k-mer extension for scrupulous assemblies.</title>
        <authorList>
            <person name="Souvorov A."/>
            <person name="Agarwala R."/>
            <person name="Lipman D.J."/>
        </authorList>
    </citation>
    <scope>NUCLEOTIDE SEQUENCE</scope>
    <source>
        <strain evidence="2">RS189</strain>
    </source>
</reference>
<accession>A0AA37Z5M2</accession>
<feature type="transmembrane region" description="Helical" evidence="1">
    <location>
        <begin position="38"/>
        <end position="61"/>
    </location>
</feature>
<evidence type="ECO:0008006" key="4">
    <source>
        <dbReference type="Google" id="ProtNLM"/>
    </source>
</evidence>
<dbReference type="AlphaFoldDB" id="A0AA37Z5M2"/>
<evidence type="ECO:0000313" key="2">
    <source>
        <dbReference type="EMBL" id="HAT7591546.1"/>
    </source>
</evidence>
<keyword evidence="1" id="KW-1133">Transmembrane helix</keyword>
<name>A0AA37Z5M2_9ENTR</name>
<keyword evidence="1" id="KW-0472">Membrane</keyword>
<protein>
    <recommendedName>
        <fullName evidence="4">Transmembrane protein</fullName>
    </recommendedName>
</protein>
<evidence type="ECO:0000313" key="3">
    <source>
        <dbReference type="Proteomes" id="UP000867745"/>
    </source>
</evidence>
<gene>
    <name evidence="2" type="ORF">JAW44_001256</name>
</gene>
<dbReference type="Proteomes" id="UP000867745">
    <property type="component" value="Unassembled WGS sequence"/>
</dbReference>
<evidence type="ECO:0000256" key="1">
    <source>
        <dbReference type="SAM" id="Phobius"/>
    </source>
</evidence>
<dbReference type="RefSeq" id="WP_042308948.1">
    <property type="nucleotide sequence ID" value="NZ_CP019986.1"/>
</dbReference>
<sequence length="68" mass="7452">MTDITFTKGHTSSREVTVVHKKKLAARTRVQYSNRDQLAIAAVLFVGGIAGAIVLATYLLILEGIFLY</sequence>
<organism evidence="2 3">
    <name type="scientific">Citrobacter werkmanii</name>
    <dbReference type="NCBI Taxonomy" id="67827"/>
    <lineage>
        <taxon>Bacteria</taxon>
        <taxon>Pseudomonadati</taxon>
        <taxon>Pseudomonadota</taxon>
        <taxon>Gammaproteobacteria</taxon>
        <taxon>Enterobacterales</taxon>
        <taxon>Enterobacteriaceae</taxon>
        <taxon>Citrobacter</taxon>
        <taxon>Citrobacter freundii complex</taxon>
    </lineage>
</organism>
<keyword evidence="1" id="KW-0812">Transmembrane</keyword>
<reference evidence="2" key="2">
    <citation type="submission" date="2020-11" db="EMBL/GenBank/DDBJ databases">
        <authorList>
            <consortium name="NCBI Pathogen Detection Project"/>
        </authorList>
    </citation>
    <scope>NUCLEOTIDE SEQUENCE</scope>
    <source>
        <strain evidence="2">RS189</strain>
    </source>
</reference>
<dbReference type="EMBL" id="DACUGV010000001">
    <property type="protein sequence ID" value="HAT7591546.1"/>
    <property type="molecule type" value="Genomic_DNA"/>
</dbReference>
<proteinExistence type="predicted"/>